<dbReference type="GO" id="GO:0016020">
    <property type="term" value="C:membrane"/>
    <property type="evidence" value="ECO:0007669"/>
    <property type="project" value="UniProtKB-SubCell"/>
</dbReference>
<keyword evidence="3" id="KW-0812">Transmembrane</keyword>
<evidence type="ECO:0000256" key="1">
    <source>
        <dbReference type="ARBA" id="ARBA00004141"/>
    </source>
</evidence>
<comment type="similarity">
    <text evidence="2">Belongs to the complex I subunit 1 family.</text>
</comment>
<comment type="caution">
    <text evidence="7">The sequence shown here is derived from an EMBL/GenBank/DDBJ whole genome shotgun (WGS) entry which is preliminary data.</text>
</comment>
<name>A0A2G2WNR3_CAPBA</name>
<evidence type="ECO:0000256" key="5">
    <source>
        <dbReference type="ARBA" id="ARBA00023136"/>
    </source>
</evidence>
<evidence type="ECO:0000313" key="8">
    <source>
        <dbReference type="Proteomes" id="UP000224567"/>
    </source>
</evidence>
<evidence type="ECO:0000313" key="7">
    <source>
        <dbReference type="EMBL" id="PHT46878.1"/>
    </source>
</evidence>
<proteinExistence type="inferred from homology"/>
<accession>A0A2G2WNR3</accession>
<dbReference type="PANTHER" id="PTHR11432">
    <property type="entry name" value="NADH DEHYDROGENASE SUBUNIT 1"/>
    <property type="match status" value="1"/>
</dbReference>
<organism evidence="7 8">
    <name type="scientific">Capsicum baccatum</name>
    <name type="common">Peruvian pepper</name>
    <dbReference type="NCBI Taxonomy" id="33114"/>
    <lineage>
        <taxon>Eukaryota</taxon>
        <taxon>Viridiplantae</taxon>
        <taxon>Streptophyta</taxon>
        <taxon>Embryophyta</taxon>
        <taxon>Tracheophyta</taxon>
        <taxon>Spermatophyta</taxon>
        <taxon>Magnoliopsida</taxon>
        <taxon>eudicotyledons</taxon>
        <taxon>Gunneridae</taxon>
        <taxon>Pentapetalae</taxon>
        <taxon>asterids</taxon>
        <taxon>lamiids</taxon>
        <taxon>Solanales</taxon>
        <taxon>Solanaceae</taxon>
        <taxon>Solanoideae</taxon>
        <taxon>Capsiceae</taxon>
        <taxon>Capsicum</taxon>
    </lineage>
</organism>
<comment type="subcellular location">
    <subcellularLocation>
        <location evidence="1">Membrane</location>
        <topology evidence="1">Multi-pass membrane protein</topology>
    </subcellularLocation>
</comment>
<evidence type="ECO:0000256" key="6">
    <source>
        <dbReference type="SAM" id="MobiDB-lite"/>
    </source>
</evidence>
<dbReference type="PANTHER" id="PTHR11432:SF3">
    <property type="entry name" value="NADH-UBIQUINONE OXIDOREDUCTASE CHAIN 1"/>
    <property type="match status" value="1"/>
</dbReference>
<reference evidence="7 8" key="1">
    <citation type="journal article" date="2017" name="Genome Biol.">
        <title>New reference genome sequences of hot pepper reveal the massive evolution of plant disease-resistance genes by retroduplication.</title>
        <authorList>
            <person name="Kim S."/>
            <person name="Park J."/>
            <person name="Yeom S.I."/>
            <person name="Kim Y.M."/>
            <person name="Seo E."/>
            <person name="Kim K.T."/>
            <person name="Kim M.S."/>
            <person name="Lee J.M."/>
            <person name="Cheong K."/>
            <person name="Shin H.S."/>
            <person name="Kim S.B."/>
            <person name="Han K."/>
            <person name="Lee J."/>
            <person name="Park M."/>
            <person name="Lee H.A."/>
            <person name="Lee H.Y."/>
            <person name="Lee Y."/>
            <person name="Oh S."/>
            <person name="Lee J.H."/>
            <person name="Choi E."/>
            <person name="Choi E."/>
            <person name="Lee S.E."/>
            <person name="Jeon J."/>
            <person name="Kim H."/>
            <person name="Choi G."/>
            <person name="Song H."/>
            <person name="Lee J."/>
            <person name="Lee S.C."/>
            <person name="Kwon J.K."/>
            <person name="Lee H.Y."/>
            <person name="Koo N."/>
            <person name="Hong Y."/>
            <person name="Kim R.W."/>
            <person name="Kang W.H."/>
            <person name="Huh J.H."/>
            <person name="Kang B.C."/>
            <person name="Yang T.J."/>
            <person name="Lee Y.H."/>
            <person name="Bennetzen J.L."/>
            <person name="Choi D."/>
        </authorList>
    </citation>
    <scope>NUCLEOTIDE SEQUENCE [LARGE SCALE GENOMIC DNA]</scope>
    <source>
        <strain evidence="8">cv. PBC81</strain>
    </source>
</reference>
<dbReference type="GO" id="GO:0009060">
    <property type="term" value="P:aerobic respiration"/>
    <property type="evidence" value="ECO:0007669"/>
    <property type="project" value="TreeGrafter"/>
</dbReference>
<keyword evidence="8" id="KW-1185">Reference proteome</keyword>
<dbReference type="AlphaFoldDB" id="A0A2G2WNR3"/>
<evidence type="ECO:0000256" key="4">
    <source>
        <dbReference type="ARBA" id="ARBA00022989"/>
    </source>
</evidence>
<keyword evidence="4" id="KW-1133">Transmembrane helix</keyword>
<reference evidence="8" key="2">
    <citation type="journal article" date="2017" name="J. Anim. Genet.">
        <title>Multiple reference genome sequences of hot pepper reveal the massive evolution of plant disease resistance genes by retroduplication.</title>
        <authorList>
            <person name="Kim S."/>
            <person name="Park J."/>
            <person name="Yeom S.-I."/>
            <person name="Kim Y.-M."/>
            <person name="Seo E."/>
            <person name="Kim K.-T."/>
            <person name="Kim M.-S."/>
            <person name="Lee J.M."/>
            <person name="Cheong K."/>
            <person name="Shin H.-S."/>
            <person name="Kim S.-B."/>
            <person name="Han K."/>
            <person name="Lee J."/>
            <person name="Park M."/>
            <person name="Lee H.-A."/>
            <person name="Lee H.-Y."/>
            <person name="Lee Y."/>
            <person name="Oh S."/>
            <person name="Lee J.H."/>
            <person name="Choi E."/>
            <person name="Choi E."/>
            <person name="Lee S.E."/>
            <person name="Jeon J."/>
            <person name="Kim H."/>
            <person name="Choi G."/>
            <person name="Song H."/>
            <person name="Lee J."/>
            <person name="Lee S.-C."/>
            <person name="Kwon J.-K."/>
            <person name="Lee H.-Y."/>
            <person name="Koo N."/>
            <person name="Hong Y."/>
            <person name="Kim R.W."/>
            <person name="Kang W.-H."/>
            <person name="Huh J.H."/>
            <person name="Kang B.-C."/>
            <person name="Yang T.-J."/>
            <person name="Lee Y.-H."/>
            <person name="Bennetzen J.L."/>
            <person name="Choi D."/>
        </authorList>
    </citation>
    <scope>NUCLEOTIDE SEQUENCE [LARGE SCALE GENOMIC DNA]</scope>
    <source>
        <strain evidence="8">cv. PBC81</strain>
    </source>
</reference>
<dbReference type="GO" id="GO:0003954">
    <property type="term" value="F:NADH dehydrogenase activity"/>
    <property type="evidence" value="ECO:0007669"/>
    <property type="project" value="TreeGrafter"/>
</dbReference>
<sequence>MVMFVISRLVETNRAPFDLPEAEAKSVVSNNVEYARDAILNSSLLAESNVPGSRGLILTEIRDGSLPTSKYSILGKSSESGEGAEGGVSSSTEPSLPTAEEEPRDQTKIERALDQIELSKIKEQKDRFAKQIIPLIESEKVRLVRRLWHHNLGELPSPSEMVKMIIDRFASKATYNANKPNIRIANLRHLRVRAFLVGRAHPIRQSFLILKQLPIQSLKDRDQVPFSNDMTNYSKLILGAFIGSLKMDSCPSGIAAMPFRNA</sequence>
<feature type="region of interest" description="Disordered" evidence="6">
    <location>
        <begin position="72"/>
        <end position="110"/>
    </location>
</feature>
<dbReference type="InterPro" id="IPR001694">
    <property type="entry name" value="NADH_UbQ_OxRdtase_su1/FPO"/>
</dbReference>
<keyword evidence="5" id="KW-0472">Membrane</keyword>
<evidence type="ECO:0000256" key="2">
    <source>
        <dbReference type="ARBA" id="ARBA00010535"/>
    </source>
</evidence>
<protein>
    <submittedName>
        <fullName evidence="7">NADH-ubiquinone oxidoreductase chain 1</fullName>
    </submittedName>
</protein>
<dbReference type="EMBL" id="MLFT02000006">
    <property type="protein sequence ID" value="PHT46878.1"/>
    <property type="molecule type" value="Genomic_DNA"/>
</dbReference>
<dbReference type="STRING" id="33114.A0A2G2WNR3"/>
<feature type="compositionally biased region" description="Low complexity" evidence="6">
    <location>
        <begin position="77"/>
        <end position="93"/>
    </location>
</feature>
<evidence type="ECO:0000256" key="3">
    <source>
        <dbReference type="ARBA" id="ARBA00022692"/>
    </source>
</evidence>
<gene>
    <name evidence="7" type="ORF">CQW23_16036</name>
</gene>
<dbReference type="Proteomes" id="UP000224567">
    <property type="component" value="Unassembled WGS sequence"/>
</dbReference>